<evidence type="ECO:0000256" key="1">
    <source>
        <dbReference type="SAM" id="SignalP"/>
    </source>
</evidence>
<name>A0A1G8L1M9_9BURK</name>
<dbReference type="PANTHER" id="PTHR46211:SF10">
    <property type="entry name" value="EXPORTED PROTEIN"/>
    <property type="match status" value="1"/>
</dbReference>
<dbReference type="PROSITE" id="PS51704">
    <property type="entry name" value="GP_PDE"/>
    <property type="match status" value="1"/>
</dbReference>
<gene>
    <name evidence="3" type="ORF">SAMN05216466_12486</name>
</gene>
<dbReference type="OrthoDB" id="9795622at2"/>
<organism evidence="3 4">
    <name type="scientific">Paraburkholderia phenazinium</name>
    <dbReference type="NCBI Taxonomy" id="60549"/>
    <lineage>
        <taxon>Bacteria</taxon>
        <taxon>Pseudomonadati</taxon>
        <taxon>Pseudomonadota</taxon>
        <taxon>Betaproteobacteria</taxon>
        <taxon>Burkholderiales</taxon>
        <taxon>Burkholderiaceae</taxon>
        <taxon>Paraburkholderia</taxon>
    </lineage>
</organism>
<dbReference type="GO" id="GO:0006629">
    <property type="term" value="P:lipid metabolic process"/>
    <property type="evidence" value="ECO:0007669"/>
    <property type="project" value="InterPro"/>
</dbReference>
<dbReference type="InterPro" id="IPR030395">
    <property type="entry name" value="GP_PDE_dom"/>
</dbReference>
<keyword evidence="1" id="KW-0732">Signal</keyword>
<dbReference type="SUPFAM" id="SSF51695">
    <property type="entry name" value="PLC-like phosphodiesterases"/>
    <property type="match status" value="1"/>
</dbReference>
<dbReference type="AlphaFoldDB" id="A0A1G8L1M9"/>
<dbReference type="PANTHER" id="PTHR46211">
    <property type="entry name" value="GLYCEROPHOSPHORYL DIESTER PHOSPHODIESTERASE"/>
    <property type="match status" value="1"/>
</dbReference>
<reference evidence="3 4" key="1">
    <citation type="submission" date="2016-10" db="EMBL/GenBank/DDBJ databases">
        <authorList>
            <person name="de Groot N.N."/>
        </authorList>
    </citation>
    <scope>NUCLEOTIDE SEQUENCE [LARGE SCALE GENOMIC DNA]</scope>
    <source>
        <strain evidence="3 4">LMG 2247</strain>
    </source>
</reference>
<dbReference type="InterPro" id="IPR017946">
    <property type="entry name" value="PLC-like_Pdiesterase_TIM-brl"/>
</dbReference>
<feature type="domain" description="GP-PDE" evidence="2">
    <location>
        <begin position="37"/>
        <end position="309"/>
    </location>
</feature>
<accession>A0A1G8L1M9</accession>
<evidence type="ECO:0000313" key="4">
    <source>
        <dbReference type="Proteomes" id="UP000199706"/>
    </source>
</evidence>
<dbReference type="Gene3D" id="3.20.20.190">
    <property type="entry name" value="Phosphatidylinositol (PI) phosphodiesterase"/>
    <property type="match status" value="1"/>
</dbReference>
<protein>
    <submittedName>
        <fullName evidence="3">Glycerophosphoryl diester phosphodiesterase</fullName>
    </submittedName>
</protein>
<dbReference type="CDD" id="cd08580">
    <property type="entry name" value="GDPD_Rv2277c_like"/>
    <property type="match status" value="1"/>
</dbReference>
<proteinExistence type="predicted"/>
<dbReference type="GO" id="GO:0008081">
    <property type="term" value="F:phosphoric diester hydrolase activity"/>
    <property type="evidence" value="ECO:0007669"/>
    <property type="project" value="InterPro"/>
</dbReference>
<feature type="signal peptide" evidence="1">
    <location>
        <begin position="1"/>
        <end position="29"/>
    </location>
</feature>
<evidence type="ECO:0000313" key="3">
    <source>
        <dbReference type="EMBL" id="SDI49624.1"/>
    </source>
</evidence>
<evidence type="ECO:0000259" key="2">
    <source>
        <dbReference type="PROSITE" id="PS51704"/>
    </source>
</evidence>
<dbReference type="PROSITE" id="PS51257">
    <property type="entry name" value="PROKAR_LIPOPROTEIN"/>
    <property type="match status" value="1"/>
</dbReference>
<sequence>MPRLICAGLVFAFCSGLLSGCAAPLSASADVSTSVLPQIIAHRGGTGDAPENTLEAIRLAVAHHADAMWLTVQLSKDGVPVLYRPADLSALTDAKGPVSARAAVELARVNAGWSFHQADAQGADAYPYRGRPVGIPTLREALRVIPASMPVILDMKALPAELQTRAVAQVLSEENAWSRVTLYSTEAEYQRSFAAYPQAKIFESRDATRTRLVRVLLQQGCVDAPAEHASAAFELHRTVTVVEKFTLGEGRSEVNATLWTPSTVACFRQRPDVHVVAIAVNNADDYRAAACLGIDAVLSDSPAKMTAIRVGISLPLRCGAEAESRVD</sequence>
<dbReference type="EMBL" id="FNCJ01000024">
    <property type="protein sequence ID" value="SDI49624.1"/>
    <property type="molecule type" value="Genomic_DNA"/>
</dbReference>
<dbReference type="Pfam" id="PF03009">
    <property type="entry name" value="GDPD"/>
    <property type="match status" value="1"/>
</dbReference>
<dbReference type="RefSeq" id="WP_090693770.1">
    <property type="nucleotide sequence ID" value="NZ_CADERL010000019.1"/>
</dbReference>
<feature type="chain" id="PRO_5011478295" evidence="1">
    <location>
        <begin position="30"/>
        <end position="327"/>
    </location>
</feature>
<dbReference type="Proteomes" id="UP000199706">
    <property type="component" value="Unassembled WGS sequence"/>
</dbReference>